<protein>
    <submittedName>
        <fullName evidence="4 5">Uncharacterized membrane protein At1g16860</fullName>
    </submittedName>
</protein>
<reference evidence="4 7" key="1">
    <citation type="submission" date="2022-04" db="UniProtKB">
        <authorList>
            <consortium name="RefSeq"/>
        </authorList>
    </citation>
    <scope>IDENTIFICATION</scope>
</reference>
<dbReference type="RefSeq" id="XP_010929357.1">
    <property type="nucleotide sequence ID" value="XM_010931055.3"/>
</dbReference>
<dbReference type="GeneID" id="105050860"/>
<feature type="compositionally biased region" description="Polar residues" evidence="1">
    <location>
        <begin position="131"/>
        <end position="147"/>
    </location>
</feature>
<feature type="region of interest" description="Disordered" evidence="1">
    <location>
        <begin position="1"/>
        <end position="147"/>
    </location>
</feature>
<evidence type="ECO:0000313" key="4">
    <source>
        <dbReference type="RefSeq" id="XP_010929355.1"/>
    </source>
</evidence>
<dbReference type="AlphaFoldDB" id="A0A6I9RMK6"/>
<feature type="compositionally biased region" description="Low complexity" evidence="1">
    <location>
        <begin position="83"/>
        <end position="99"/>
    </location>
</feature>
<dbReference type="KEGG" id="egu:105050860"/>
<feature type="compositionally biased region" description="Polar residues" evidence="1">
    <location>
        <begin position="166"/>
        <end position="175"/>
    </location>
</feature>
<feature type="region of interest" description="Disordered" evidence="1">
    <location>
        <begin position="166"/>
        <end position="191"/>
    </location>
</feature>
<accession>A0A6I9RMK6</accession>
<evidence type="ECO:0000256" key="2">
    <source>
        <dbReference type="SAM" id="Phobius"/>
    </source>
</evidence>
<gene>
    <name evidence="4 5 6 7" type="primary">LOC105050860</name>
</gene>
<feature type="transmembrane region" description="Helical" evidence="2">
    <location>
        <begin position="247"/>
        <end position="266"/>
    </location>
</feature>
<evidence type="ECO:0000313" key="3">
    <source>
        <dbReference type="Proteomes" id="UP000504607"/>
    </source>
</evidence>
<dbReference type="RefSeq" id="XP_010929355.1">
    <property type="nucleotide sequence ID" value="XM_010931053.3"/>
</dbReference>
<keyword evidence="2" id="KW-0812">Transmembrane</keyword>
<proteinExistence type="predicted"/>
<dbReference type="Proteomes" id="UP000504607">
    <property type="component" value="Chromosome 8"/>
</dbReference>
<organism evidence="7">
    <name type="scientific">Elaeis guineensis var. tenera</name>
    <name type="common">Oil palm</name>
    <dbReference type="NCBI Taxonomy" id="51953"/>
    <lineage>
        <taxon>Eukaryota</taxon>
        <taxon>Viridiplantae</taxon>
        <taxon>Streptophyta</taxon>
        <taxon>Embryophyta</taxon>
        <taxon>Tracheophyta</taxon>
        <taxon>Spermatophyta</taxon>
        <taxon>Magnoliopsida</taxon>
        <taxon>Liliopsida</taxon>
        <taxon>Arecaceae</taxon>
        <taxon>Arecoideae</taxon>
        <taxon>Cocoseae</taxon>
        <taxon>Elaeidinae</taxon>
        <taxon>Elaeis</taxon>
    </lineage>
</organism>
<keyword evidence="3" id="KW-1185">Reference proteome</keyword>
<dbReference type="RefSeq" id="XP_010929356.1">
    <property type="nucleotide sequence ID" value="XM_010931054.3"/>
</dbReference>
<sequence length="486" mass="51756">MGSRFPSHQLSNGLYVSGRPEQPKEKPPTMSSVAMPYTGGDIKRSGELGKMFDIPVDNSKSRKSGPITNAPSRVGSFGGGAHSGSVMSSSGGRSNYSSGPVSSAGIPVTGSSSRQKSSSGPLNRHGDSVKKSSGPQSGGITPMARQNSGPVLAVLPATGLITSGPISSGPLNSSGAPRKVSGPLDSTGPAKLHSTSIAHNQAITNLSQEVENSFKSNFPKPILWAVVLLFVMGFIAGGFILGAVHNAILLIVVVIFFGAVAALFIWNTCLGRRAMIGFIARYPDAELRTAKDGQYVKVSGVVTCGNIPLESSFQKVPRCVYASTSLYEYRGWDSKAANPHHRHFTWGLRSMERHVVDFYISDFQSGLRALVKTGYGAKVTPYVDESVVVDINPSNKDLSPQFLKWLGERNLSSDDRVMRLKEGYIKEGSTVSVMGVVQRNDNVLMIVPPSEPISTGCQWAKCILPASLEGVVLRCEDTSKVDVIPV</sequence>
<dbReference type="OrthoDB" id="1899156at2759"/>
<feature type="compositionally biased region" description="Polar residues" evidence="1">
    <location>
        <begin position="1"/>
        <end position="14"/>
    </location>
</feature>
<evidence type="ECO:0000313" key="7">
    <source>
        <dbReference type="RefSeq" id="XP_010929358.1"/>
    </source>
</evidence>
<dbReference type="PANTHER" id="PTHR33709">
    <property type="entry name" value="OSJNBA0035M09.9 PROTEIN"/>
    <property type="match status" value="1"/>
</dbReference>
<evidence type="ECO:0000313" key="6">
    <source>
        <dbReference type="RefSeq" id="XP_010929357.1"/>
    </source>
</evidence>
<keyword evidence="2" id="KW-0472">Membrane</keyword>
<keyword evidence="2" id="KW-1133">Transmembrane helix</keyword>
<evidence type="ECO:0000313" key="5">
    <source>
        <dbReference type="RefSeq" id="XP_010929356.1"/>
    </source>
</evidence>
<name>A0A6I9RMK6_ELAGV</name>
<feature type="transmembrane region" description="Helical" evidence="2">
    <location>
        <begin position="222"/>
        <end position="241"/>
    </location>
</feature>
<dbReference type="RefSeq" id="XP_010929358.1">
    <property type="nucleotide sequence ID" value="XM_010931056.3"/>
</dbReference>
<dbReference type="InterPro" id="IPR040339">
    <property type="entry name" value="At1g16860-like"/>
</dbReference>
<evidence type="ECO:0000256" key="1">
    <source>
        <dbReference type="SAM" id="MobiDB-lite"/>
    </source>
</evidence>
<dbReference type="PANTHER" id="PTHR33709:SF4">
    <property type="entry name" value="OS08G0230200 PROTEIN"/>
    <property type="match status" value="1"/>
</dbReference>